<accession>A0ABD1FYK5</accession>
<evidence type="ECO:0000313" key="2">
    <source>
        <dbReference type="Proteomes" id="UP001567538"/>
    </source>
</evidence>
<dbReference type="EMBL" id="JBEAFC010000011">
    <property type="protein sequence ID" value="KAL1535931.1"/>
    <property type="molecule type" value="Genomic_DNA"/>
</dbReference>
<keyword evidence="2" id="KW-1185">Reference proteome</keyword>
<organism evidence="1 2">
    <name type="scientific">Salvia divinorum</name>
    <name type="common">Maria pastora</name>
    <name type="synonym">Diviner's sage</name>
    <dbReference type="NCBI Taxonomy" id="28513"/>
    <lineage>
        <taxon>Eukaryota</taxon>
        <taxon>Viridiplantae</taxon>
        <taxon>Streptophyta</taxon>
        <taxon>Embryophyta</taxon>
        <taxon>Tracheophyta</taxon>
        <taxon>Spermatophyta</taxon>
        <taxon>Magnoliopsida</taxon>
        <taxon>eudicotyledons</taxon>
        <taxon>Gunneridae</taxon>
        <taxon>Pentapetalae</taxon>
        <taxon>asterids</taxon>
        <taxon>lamiids</taxon>
        <taxon>Lamiales</taxon>
        <taxon>Lamiaceae</taxon>
        <taxon>Nepetoideae</taxon>
        <taxon>Mentheae</taxon>
        <taxon>Salviinae</taxon>
        <taxon>Salvia</taxon>
        <taxon>Salvia subgen. Calosphace</taxon>
    </lineage>
</organism>
<comment type="caution">
    <text evidence="1">The sequence shown here is derived from an EMBL/GenBank/DDBJ whole genome shotgun (WGS) entry which is preliminary data.</text>
</comment>
<dbReference type="AlphaFoldDB" id="A0ABD1FYK5"/>
<dbReference type="Proteomes" id="UP001567538">
    <property type="component" value="Unassembled WGS sequence"/>
</dbReference>
<gene>
    <name evidence="1" type="ORF">AAHA92_28653</name>
</gene>
<name>A0ABD1FYK5_SALDI</name>
<reference evidence="1 2" key="1">
    <citation type="submission" date="2024-06" db="EMBL/GenBank/DDBJ databases">
        <title>A chromosome level genome sequence of Diviner's sage (Salvia divinorum).</title>
        <authorList>
            <person name="Ford S.A."/>
            <person name="Ro D.-K."/>
            <person name="Ness R.W."/>
            <person name="Phillips M.A."/>
        </authorList>
    </citation>
    <scope>NUCLEOTIDE SEQUENCE [LARGE SCALE GENOMIC DNA]</scope>
    <source>
        <strain evidence="1">SAF-2024a</strain>
        <tissue evidence="1">Leaf</tissue>
    </source>
</reference>
<sequence>MPLRYIELRRRHLRLTRRRNRSRRCPSSRRRCCPAFRRRRVIRAAVARHSSISLSAGDLCCCWVRTATVLSSPSCPVASSGCGSSTEEREALESF</sequence>
<proteinExistence type="predicted"/>
<protein>
    <submittedName>
        <fullName evidence="1">Uncharacterized protein</fullName>
    </submittedName>
</protein>
<evidence type="ECO:0000313" key="1">
    <source>
        <dbReference type="EMBL" id="KAL1535931.1"/>
    </source>
</evidence>